<sequence>MVVTPWHCPHGGGPGGGIVPLAGRALGPGDAGGVAAVPARLRAAPAPRPPGVGGDTNTDPHPPPGPVCNRSFDMYVCWGDAPPNSTATVPCPWYLPWHHRVQGGVVARRCGPDGQWVTDGTGRPWRDHSQCEDLEQEQPLQVGAAT</sequence>
<evidence type="ECO:0000313" key="3">
    <source>
        <dbReference type="Ensembl" id="ENSCMMP00000013276.1"/>
    </source>
</evidence>
<accession>A0A8C3C3I0</accession>
<dbReference type="InterPro" id="IPR017983">
    <property type="entry name" value="GPCR_2_secretin-like_CS"/>
</dbReference>
<dbReference type="Pfam" id="PF02793">
    <property type="entry name" value="HRM"/>
    <property type="match status" value="1"/>
</dbReference>
<feature type="domain" description="G-protein coupled receptors family 2 profile 1" evidence="2">
    <location>
        <begin position="68"/>
        <end position="135"/>
    </location>
</feature>
<dbReference type="GO" id="GO:0008528">
    <property type="term" value="F:G protein-coupled peptide receptor activity"/>
    <property type="evidence" value="ECO:0007669"/>
    <property type="project" value="TreeGrafter"/>
</dbReference>
<proteinExistence type="predicted"/>
<keyword evidence="4" id="KW-1185">Reference proteome</keyword>
<dbReference type="InterPro" id="IPR036445">
    <property type="entry name" value="GPCR_2_extracell_dom_sf"/>
</dbReference>
<dbReference type="PROSITE" id="PS50227">
    <property type="entry name" value="G_PROTEIN_RECEP_F2_3"/>
    <property type="match status" value="1"/>
</dbReference>
<dbReference type="PANTHER" id="PTHR45620:SF5">
    <property type="entry name" value="GASTRIC INHIBITORY POLYPEPTIDE RECEPTOR"/>
    <property type="match status" value="1"/>
</dbReference>
<organism evidence="3 4">
    <name type="scientific">Cairina moschata</name>
    <name type="common">Muscovy duck</name>
    <dbReference type="NCBI Taxonomy" id="8855"/>
    <lineage>
        <taxon>Eukaryota</taxon>
        <taxon>Metazoa</taxon>
        <taxon>Chordata</taxon>
        <taxon>Craniata</taxon>
        <taxon>Vertebrata</taxon>
        <taxon>Euteleostomi</taxon>
        <taxon>Archelosauria</taxon>
        <taxon>Archosauria</taxon>
        <taxon>Dinosauria</taxon>
        <taxon>Saurischia</taxon>
        <taxon>Theropoda</taxon>
        <taxon>Coelurosauria</taxon>
        <taxon>Aves</taxon>
        <taxon>Neognathae</taxon>
        <taxon>Galloanserae</taxon>
        <taxon>Anseriformes</taxon>
        <taxon>Anatidae</taxon>
        <taxon>Anatinae</taxon>
        <taxon>Cairina</taxon>
    </lineage>
</organism>
<reference evidence="3" key="1">
    <citation type="submission" date="2025-08" db="UniProtKB">
        <authorList>
            <consortium name="Ensembl"/>
        </authorList>
    </citation>
    <scope>IDENTIFICATION</scope>
</reference>
<dbReference type="PANTHER" id="PTHR45620">
    <property type="entry name" value="PDF RECEPTOR-LIKE PROTEIN-RELATED"/>
    <property type="match status" value="1"/>
</dbReference>
<dbReference type="InterPro" id="IPR001879">
    <property type="entry name" value="GPCR_2_extracellular_dom"/>
</dbReference>
<dbReference type="AlphaFoldDB" id="A0A8C3C3I0"/>
<dbReference type="PROSITE" id="PS00649">
    <property type="entry name" value="G_PROTEIN_RECEP_F2_1"/>
    <property type="match status" value="1"/>
</dbReference>
<dbReference type="GO" id="GO:0016519">
    <property type="term" value="F:gastric inhibitory peptide receptor activity"/>
    <property type="evidence" value="ECO:0007669"/>
    <property type="project" value="TreeGrafter"/>
</dbReference>
<dbReference type="Ensembl" id="ENSCMMT00000014620.1">
    <property type="protein sequence ID" value="ENSCMMP00000013276.1"/>
    <property type="gene ID" value="ENSCMMG00000008428.1"/>
</dbReference>
<dbReference type="GO" id="GO:0005886">
    <property type="term" value="C:plasma membrane"/>
    <property type="evidence" value="ECO:0007669"/>
    <property type="project" value="TreeGrafter"/>
</dbReference>
<name>A0A8C3C3I0_CAIMO</name>
<reference evidence="3" key="2">
    <citation type="submission" date="2025-09" db="UniProtKB">
        <authorList>
            <consortium name="Ensembl"/>
        </authorList>
    </citation>
    <scope>IDENTIFICATION</scope>
</reference>
<dbReference type="Proteomes" id="UP000694556">
    <property type="component" value="Unassembled WGS sequence"/>
</dbReference>
<dbReference type="SMART" id="SM00008">
    <property type="entry name" value="HormR"/>
    <property type="match status" value="1"/>
</dbReference>
<evidence type="ECO:0000259" key="2">
    <source>
        <dbReference type="PROSITE" id="PS50227"/>
    </source>
</evidence>
<evidence type="ECO:0000256" key="1">
    <source>
        <dbReference type="SAM" id="MobiDB-lite"/>
    </source>
</evidence>
<dbReference type="GO" id="GO:0007188">
    <property type="term" value="P:adenylate cyclase-modulating G protein-coupled receptor signaling pathway"/>
    <property type="evidence" value="ECO:0007669"/>
    <property type="project" value="TreeGrafter"/>
</dbReference>
<dbReference type="GO" id="GO:0017046">
    <property type="term" value="F:peptide hormone binding"/>
    <property type="evidence" value="ECO:0007669"/>
    <property type="project" value="TreeGrafter"/>
</dbReference>
<protein>
    <recommendedName>
        <fullName evidence="2">G-protein coupled receptors family 2 profile 1 domain-containing protein</fullName>
    </recommendedName>
</protein>
<feature type="region of interest" description="Disordered" evidence="1">
    <location>
        <begin position="118"/>
        <end position="146"/>
    </location>
</feature>
<dbReference type="InterPro" id="IPR050332">
    <property type="entry name" value="GPCR_2"/>
</dbReference>
<feature type="region of interest" description="Disordered" evidence="1">
    <location>
        <begin position="43"/>
        <end position="65"/>
    </location>
</feature>
<dbReference type="SUPFAM" id="SSF111418">
    <property type="entry name" value="Hormone receptor domain"/>
    <property type="match status" value="1"/>
</dbReference>
<evidence type="ECO:0000313" key="4">
    <source>
        <dbReference type="Proteomes" id="UP000694556"/>
    </source>
</evidence>
<dbReference type="Gene3D" id="4.10.1240.10">
    <property type="entry name" value="GPCR, family 2, extracellular hormone receptor domain"/>
    <property type="match status" value="1"/>
</dbReference>